<reference evidence="1" key="1">
    <citation type="journal article" date="2023" name="bioRxiv">
        <title>Improved chromosome-level genome assembly for marigold (Tagetes erecta).</title>
        <authorList>
            <person name="Jiang F."/>
            <person name="Yuan L."/>
            <person name="Wang S."/>
            <person name="Wang H."/>
            <person name="Xu D."/>
            <person name="Wang A."/>
            <person name="Fan W."/>
        </authorList>
    </citation>
    <scope>NUCLEOTIDE SEQUENCE</scope>
    <source>
        <strain evidence="1">WSJ</strain>
        <tissue evidence="1">Leaf</tissue>
    </source>
</reference>
<dbReference type="EMBL" id="JAUHHV010000011">
    <property type="protein sequence ID" value="KAK1407995.1"/>
    <property type="molecule type" value="Genomic_DNA"/>
</dbReference>
<dbReference type="Proteomes" id="UP001229421">
    <property type="component" value="Unassembled WGS sequence"/>
</dbReference>
<protein>
    <submittedName>
        <fullName evidence="1">Uncharacterized protein</fullName>
    </submittedName>
</protein>
<proteinExistence type="predicted"/>
<organism evidence="1 2">
    <name type="scientific">Tagetes erecta</name>
    <name type="common">African marigold</name>
    <dbReference type="NCBI Taxonomy" id="13708"/>
    <lineage>
        <taxon>Eukaryota</taxon>
        <taxon>Viridiplantae</taxon>
        <taxon>Streptophyta</taxon>
        <taxon>Embryophyta</taxon>
        <taxon>Tracheophyta</taxon>
        <taxon>Spermatophyta</taxon>
        <taxon>Magnoliopsida</taxon>
        <taxon>eudicotyledons</taxon>
        <taxon>Gunneridae</taxon>
        <taxon>Pentapetalae</taxon>
        <taxon>asterids</taxon>
        <taxon>campanulids</taxon>
        <taxon>Asterales</taxon>
        <taxon>Asteraceae</taxon>
        <taxon>Asteroideae</taxon>
        <taxon>Heliantheae alliance</taxon>
        <taxon>Tageteae</taxon>
        <taxon>Tagetes</taxon>
    </lineage>
</organism>
<gene>
    <name evidence="1" type="ORF">QVD17_39624</name>
</gene>
<accession>A0AAD8JUF1</accession>
<comment type="caution">
    <text evidence="1">The sequence shown here is derived from an EMBL/GenBank/DDBJ whole genome shotgun (WGS) entry which is preliminary data.</text>
</comment>
<dbReference type="AlphaFoldDB" id="A0AAD8JUF1"/>
<evidence type="ECO:0000313" key="2">
    <source>
        <dbReference type="Proteomes" id="UP001229421"/>
    </source>
</evidence>
<evidence type="ECO:0000313" key="1">
    <source>
        <dbReference type="EMBL" id="KAK1407995.1"/>
    </source>
</evidence>
<name>A0AAD8JUF1_TARER</name>
<keyword evidence="2" id="KW-1185">Reference proteome</keyword>
<sequence length="134" mass="15774">MTNEGTVVFYFSQVYEVICHVNRVLNLPVDELKRKDMFLFFFGRKTDWFVSSPKAERKKLNELKLNALKLSKTQVNVLEEKCRHNYCHRFPEQQTRHVVQTIDYFGGMPVETISSIKIQEHLMNIMPIHGAIQS</sequence>